<dbReference type="EMBL" id="JAEUAK010000022">
    <property type="protein sequence ID" value="MBW9056686.1"/>
    <property type="molecule type" value="Genomic_DNA"/>
</dbReference>
<dbReference type="Proteomes" id="UP000717752">
    <property type="component" value="Unassembled WGS sequence"/>
</dbReference>
<dbReference type="InterPro" id="IPR036291">
    <property type="entry name" value="NAD(P)-bd_dom_sf"/>
</dbReference>
<protein>
    <submittedName>
        <fullName evidence="6">SDR family oxidoreductase</fullName>
    </submittedName>
</protein>
<evidence type="ECO:0000313" key="7">
    <source>
        <dbReference type="Proteomes" id="UP000717752"/>
    </source>
</evidence>
<dbReference type="PANTHER" id="PTHR43078">
    <property type="entry name" value="UDP-GLUCURONIC ACID DECARBOXYLASE-RELATED"/>
    <property type="match status" value="1"/>
</dbReference>
<dbReference type="InterPro" id="IPR001509">
    <property type="entry name" value="Epimerase_deHydtase"/>
</dbReference>
<sequence>MRSFIPTEGYSGSAFASPRQRSKTVLVNGGAGFLGSHLCERLLERGHQVICLDNFYTGRRVNIEHLLQNARFQLLEHDVRQPYEVEASIIFNFASPASPPDYQRDPVGTLLTNVLGAVNTLDAARRSGATVVQSSTSEVYGDPHENPQRESYFGNVNPIGPRGCYDEGKRSAETLFFDYHRKYGVDIKVGRIFNTYGPRMRLDDGRVVSNFIVQALSNTDITIYGDGRQTRSFCYVDDLVGGFLRFADAGEHCIGPINLGNPAEITVRDLAEIVLDLTNSRSRIIYLPAVADDPQQRRPDISKARKELNWWPTTELKTGLTRTIAYFDKLLAGKEVAEAV</sequence>
<dbReference type="RefSeq" id="WP_220338077.1">
    <property type="nucleotide sequence ID" value="NZ_JAEUAK010000022.1"/>
</dbReference>
<dbReference type="SUPFAM" id="SSF51735">
    <property type="entry name" value="NAD(P)-binding Rossmann-fold domains"/>
    <property type="match status" value="1"/>
</dbReference>
<dbReference type="Pfam" id="PF01370">
    <property type="entry name" value="Epimerase"/>
    <property type="match status" value="1"/>
</dbReference>
<proteinExistence type="predicted"/>
<dbReference type="Gene3D" id="3.40.50.720">
    <property type="entry name" value="NAD(P)-binding Rossmann-like Domain"/>
    <property type="match status" value="1"/>
</dbReference>
<evidence type="ECO:0000256" key="3">
    <source>
        <dbReference type="ARBA" id="ARBA00023027"/>
    </source>
</evidence>
<comment type="cofactor">
    <cofactor evidence="1">
        <name>NAD(+)</name>
        <dbReference type="ChEBI" id="CHEBI:57540"/>
    </cofactor>
</comment>
<dbReference type="CDD" id="cd05230">
    <property type="entry name" value="UGD_SDR_e"/>
    <property type="match status" value="1"/>
</dbReference>
<evidence type="ECO:0000256" key="4">
    <source>
        <dbReference type="ARBA" id="ARBA00023239"/>
    </source>
</evidence>
<dbReference type="InterPro" id="IPR044516">
    <property type="entry name" value="UXS-like"/>
</dbReference>
<name>A0ABS7H456_9HYPH</name>
<organism evidence="6 7">
    <name type="scientific">Rhizobium mesosinicum</name>
    <dbReference type="NCBI Taxonomy" id="335017"/>
    <lineage>
        <taxon>Bacteria</taxon>
        <taxon>Pseudomonadati</taxon>
        <taxon>Pseudomonadota</taxon>
        <taxon>Alphaproteobacteria</taxon>
        <taxon>Hyphomicrobiales</taxon>
        <taxon>Rhizobiaceae</taxon>
        <taxon>Rhizobium/Agrobacterium group</taxon>
        <taxon>Rhizobium</taxon>
    </lineage>
</organism>
<evidence type="ECO:0000256" key="2">
    <source>
        <dbReference type="ARBA" id="ARBA00022793"/>
    </source>
</evidence>
<reference evidence="6 7" key="1">
    <citation type="journal article" date="2021" name="MBio">
        <title>Poor Competitiveness of Bradyrhizobium in Pigeon Pea Root Colonization in Indian Soils.</title>
        <authorList>
            <person name="Chalasani D."/>
            <person name="Basu A."/>
            <person name="Pullabhotla S.V.S.R.N."/>
            <person name="Jorrin B."/>
            <person name="Neal A.L."/>
            <person name="Poole P.S."/>
            <person name="Podile A.R."/>
            <person name="Tkacz A."/>
        </authorList>
    </citation>
    <scope>NUCLEOTIDE SEQUENCE [LARGE SCALE GENOMIC DNA]</scope>
    <source>
        <strain evidence="6 7">HU56</strain>
    </source>
</reference>
<evidence type="ECO:0000256" key="1">
    <source>
        <dbReference type="ARBA" id="ARBA00001911"/>
    </source>
</evidence>
<comment type="caution">
    <text evidence="6">The sequence shown here is derived from an EMBL/GenBank/DDBJ whole genome shotgun (WGS) entry which is preliminary data.</text>
</comment>
<evidence type="ECO:0000313" key="6">
    <source>
        <dbReference type="EMBL" id="MBW9056686.1"/>
    </source>
</evidence>
<feature type="domain" description="NAD-dependent epimerase/dehydratase" evidence="5">
    <location>
        <begin position="25"/>
        <end position="250"/>
    </location>
</feature>
<dbReference type="PANTHER" id="PTHR43078:SF6">
    <property type="entry name" value="UDP-GLUCURONIC ACID DECARBOXYLASE 1"/>
    <property type="match status" value="1"/>
</dbReference>
<keyword evidence="7" id="KW-1185">Reference proteome</keyword>
<evidence type="ECO:0000259" key="5">
    <source>
        <dbReference type="Pfam" id="PF01370"/>
    </source>
</evidence>
<gene>
    <name evidence="6" type="ORF">JNB85_30175</name>
</gene>
<accession>A0ABS7H456</accession>
<keyword evidence="2" id="KW-0210">Decarboxylase</keyword>
<keyword evidence="3" id="KW-0520">NAD</keyword>
<keyword evidence="4" id="KW-0456">Lyase</keyword>